<dbReference type="Gene3D" id="1.20.1600.10">
    <property type="entry name" value="Outer membrane efflux proteins (OEP)"/>
    <property type="match status" value="1"/>
</dbReference>
<protein>
    <recommendedName>
        <fullName evidence="2">Transporter</fullName>
    </recommendedName>
</protein>
<evidence type="ECO:0000313" key="1">
    <source>
        <dbReference type="EMBL" id="KAJ9617366.1"/>
    </source>
</evidence>
<accession>A0AA39CRM7</accession>
<organism evidence="1">
    <name type="scientific">Knufia peltigerae</name>
    <dbReference type="NCBI Taxonomy" id="1002370"/>
    <lineage>
        <taxon>Eukaryota</taxon>
        <taxon>Fungi</taxon>
        <taxon>Dikarya</taxon>
        <taxon>Ascomycota</taxon>
        <taxon>Pezizomycotina</taxon>
        <taxon>Eurotiomycetes</taxon>
        <taxon>Chaetothyriomycetidae</taxon>
        <taxon>Chaetothyriales</taxon>
        <taxon>Trichomeriaceae</taxon>
        <taxon>Knufia</taxon>
    </lineage>
</organism>
<reference evidence="1" key="1">
    <citation type="submission" date="2022-10" db="EMBL/GenBank/DDBJ databases">
        <title>Culturing micro-colonial fungi from biological soil crusts in the Mojave desert and describing Neophaeococcomyces mojavensis, and introducing the new genera and species Taxawa tesnikishii.</title>
        <authorList>
            <person name="Kurbessoian T."/>
            <person name="Stajich J.E."/>
        </authorList>
    </citation>
    <scope>NUCLEOTIDE SEQUENCE</scope>
    <source>
        <strain evidence="1">TK_35</strain>
    </source>
</reference>
<name>A0AA39CRM7_9EURO</name>
<dbReference type="AlphaFoldDB" id="A0AA39CRM7"/>
<gene>
    <name evidence="1" type="ORF">H2204_013908</name>
</gene>
<sequence length="499" mass="53215">MSTPQSRRSLLGFSLHEGGRVAKRFTSPAMSAQRYVPLPRIVLAAGALLASMMLAGCMSVPLPDLPDRTPAVWNQPAPVQRGVAVDARQWWKVLADARLNALVEEAIAGNLDLQQATLRLQAVRLVSGTADARFRPEITASAKQVQDAAAVDTYFHAGVEAIWDLGLFGAAESARLSAQAANGNAEALRDAAQVAVIADVVRSYLDLSVAQAQADLLGKQQAVDARGEQLGLVRQRLHLDEPGELDRLRARQATTRAAIAQADENAGNAARALALLLGRDGPDPAWNAYRTPPQLSAFTLQQVPADLLRHRPQILLAEADVLQAAAEKGSARASMYPKLSLGGSILYAYNLTQNARSNSDSSPSIGPYIDIPLWDWGQRRARYQSDDKQLDAALLGYRKAVLQGVAEVEGALGSLARQDSSIQSLQVADDAARQQVARQARQVQLGLSSEFDGLESQRAALSAQADLIGAQGARVLAFASLYRAVGGAPLPVEPEGDAQ</sequence>
<dbReference type="EMBL" id="JAPDRN010000165">
    <property type="protein sequence ID" value="KAJ9617366.1"/>
    <property type="molecule type" value="Genomic_DNA"/>
</dbReference>
<dbReference type="InterPro" id="IPR010131">
    <property type="entry name" value="MdtP/NodT-like"/>
</dbReference>
<dbReference type="Pfam" id="PF02321">
    <property type="entry name" value="OEP"/>
    <property type="match status" value="2"/>
</dbReference>
<dbReference type="GO" id="GO:0015562">
    <property type="term" value="F:efflux transmembrane transporter activity"/>
    <property type="evidence" value="ECO:0007669"/>
    <property type="project" value="InterPro"/>
</dbReference>
<dbReference type="PANTHER" id="PTHR30203">
    <property type="entry name" value="OUTER MEMBRANE CATION EFFLUX PROTEIN"/>
    <property type="match status" value="1"/>
</dbReference>
<dbReference type="PANTHER" id="PTHR30203:SF32">
    <property type="entry name" value="CATION EFFLUX SYSTEM PROTEIN CUSC"/>
    <property type="match status" value="1"/>
</dbReference>
<dbReference type="SUPFAM" id="SSF56954">
    <property type="entry name" value="Outer membrane efflux proteins (OEP)"/>
    <property type="match status" value="1"/>
</dbReference>
<proteinExistence type="predicted"/>
<dbReference type="Gene3D" id="2.20.200.10">
    <property type="entry name" value="Outer membrane efflux proteins (OEP)"/>
    <property type="match status" value="1"/>
</dbReference>
<evidence type="ECO:0008006" key="2">
    <source>
        <dbReference type="Google" id="ProtNLM"/>
    </source>
</evidence>
<comment type="caution">
    <text evidence="1">The sequence shown here is derived from an EMBL/GenBank/DDBJ whole genome shotgun (WGS) entry which is preliminary data.</text>
</comment>
<dbReference type="InterPro" id="IPR003423">
    <property type="entry name" value="OMP_efflux"/>
</dbReference>